<dbReference type="CDD" id="cd09272">
    <property type="entry name" value="RNase_HI_RT_Ty1"/>
    <property type="match status" value="1"/>
</dbReference>
<dbReference type="EMBL" id="LR746270">
    <property type="protein sequence ID" value="CAA7399171.1"/>
    <property type="molecule type" value="Genomic_DNA"/>
</dbReference>
<gene>
    <name evidence="2" type="ORF">SI8410_07009841</name>
</gene>
<dbReference type="PANTHER" id="PTHR11439">
    <property type="entry name" value="GAG-POL-RELATED RETROTRANSPOSON"/>
    <property type="match status" value="1"/>
</dbReference>
<accession>A0A7I8KNH6</accession>
<proteinExistence type="predicted"/>
<reference evidence="2" key="1">
    <citation type="submission" date="2020-02" db="EMBL/GenBank/DDBJ databases">
        <authorList>
            <person name="Scholz U."/>
            <person name="Mascher M."/>
            <person name="Fiebig A."/>
        </authorList>
    </citation>
    <scope>NUCLEOTIDE SEQUENCE</scope>
</reference>
<dbReference type="Pfam" id="PF07727">
    <property type="entry name" value="RVT_2"/>
    <property type="match status" value="1"/>
</dbReference>
<feature type="domain" description="Reverse transcriptase Ty1/copia-type" evidence="1">
    <location>
        <begin position="1"/>
        <end position="56"/>
    </location>
</feature>
<evidence type="ECO:0000259" key="1">
    <source>
        <dbReference type="Pfam" id="PF07727"/>
    </source>
</evidence>
<dbReference type="InterPro" id="IPR013103">
    <property type="entry name" value="RVT_2"/>
</dbReference>
<name>A0A7I8KNH6_SPIIN</name>
<dbReference type="Proteomes" id="UP000663760">
    <property type="component" value="Chromosome 7"/>
</dbReference>
<organism evidence="2 3">
    <name type="scientific">Spirodela intermedia</name>
    <name type="common">Intermediate duckweed</name>
    <dbReference type="NCBI Taxonomy" id="51605"/>
    <lineage>
        <taxon>Eukaryota</taxon>
        <taxon>Viridiplantae</taxon>
        <taxon>Streptophyta</taxon>
        <taxon>Embryophyta</taxon>
        <taxon>Tracheophyta</taxon>
        <taxon>Spermatophyta</taxon>
        <taxon>Magnoliopsida</taxon>
        <taxon>Liliopsida</taxon>
        <taxon>Araceae</taxon>
        <taxon>Lemnoideae</taxon>
        <taxon>Spirodela</taxon>
    </lineage>
</organism>
<evidence type="ECO:0000313" key="3">
    <source>
        <dbReference type="Proteomes" id="UP000663760"/>
    </source>
</evidence>
<keyword evidence="3" id="KW-1185">Reference proteome</keyword>
<dbReference type="PANTHER" id="PTHR11439:SF515">
    <property type="entry name" value="GAG-POL POLYPROTEIN"/>
    <property type="match status" value="1"/>
</dbReference>
<dbReference type="AlphaFoldDB" id="A0A7I8KNH6"/>
<protein>
    <recommendedName>
        <fullName evidence="1">Reverse transcriptase Ty1/copia-type domain-containing protein</fullName>
    </recommendedName>
</protein>
<evidence type="ECO:0000313" key="2">
    <source>
        <dbReference type="EMBL" id="CAA7399171.1"/>
    </source>
</evidence>
<sequence>MANMFEMSDMGLLSMYLGIEVCQIDEFISLSHKLFALKILKTFDMMNCNSSITPLEVRRIFNQKEGRNLVNATTYKSLMGSLRYLTHTRPDLSFNVGFMENSSTEHLKCPKHILRYIEGTLNFGLNDYGGDTEERKSTSGFCFFIGNSPVTWVSQKQIIVTLLSCEAKYISLTLVACQGVWLVEFLEELTKSTSNQLRYKLIMSLPLSS</sequence>
<dbReference type="OrthoDB" id="443140at2759"/>